<sequence length="81" mass="9660">MNKEPLINNPFPSNIQLNKKSFQKMVFIQNALDQGWTIKKSDDSYIFTKKHENRREIFQENYLETFLISNFSKDILDSKNS</sequence>
<reference evidence="1" key="1">
    <citation type="journal article" date="2020" name="Nature">
        <title>Giant virus diversity and host interactions through global metagenomics.</title>
        <authorList>
            <person name="Schulz F."/>
            <person name="Roux S."/>
            <person name="Paez-Espino D."/>
            <person name="Jungbluth S."/>
            <person name="Walsh D.A."/>
            <person name="Denef V.J."/>
            <person name="McMahon K.D."/>
            <person name="Konstantinidis K.T."/>
            <person name="Eloe-Fadrosh E.A."/>
            <person name="Kyrpides N.C."/>
            <person name="Woyke T."/>
        </authorList>
    </citation>
    <scope>NUCLEOTIDE SEQUENCE</scope>
    <source>
        <strain evidence="1">GVMAG-M-3300023174-134</strain>
    </source>
</reference>
<proteinExistence type="predicted"/>
<dbReference type="AlphaFoldDB" id="A0A6C0DCM3"/>
<accession>A0A6C0DCM3</accession>
<evidence type="ECO:0000313" key="1">
    <source>
        <dbReference type="EMBL" id="QHT14130.1"/>
    </source>
</evidence>
<name>A0A6C0DCM3_9ZZZZ</name>
<organism evidence="1">
    <name type="scientific">viral metagenome</name>
    <dbReference type="NCBI Taxonomy" id="1070528"/>
    <lineage>
        <taxon>unclassified sequences</taxon>
        <taxon>metagenomes</taxon>
        <taxon>organismal metagenomes</taxon>
    </lineage>
</organism>
<protein>
    <submittedName>
        <fullName evidence="1">Uncharacterized protein</fullName>
    </submittedName>
</protein>
<dbReference type="EMBL" id="MN739579">
    <property type="protein sequence ID" value="QHT14130.1"/>
    <property type="molecule type" value="Genomic_DNA"/>
</dbReference>